<organism evidence="2 3">
    <name type="scientific">Sphaerosporella brunnea</name>
    <dbReference type="NCBI Taxonomy" id="1250544"/>
    <lineage>
        <taxon>Eukaryota</taxon>
        <taxon>Fungi</taxon>
        <taxon>Dikarya</taxon>
        <taxon>Ascomycota</taxon>
        <taxon>Pezizomycotina</taxon>
        <taxon>Pezizomycetes</taxon>
        <taxon>Pezizales</taxon>
        <taxon>Pyronemataceae</taxon>
        <taxon>Sphaerosporella</taxon>
    </lineage>
</organism>
<keyword evidence="3" id="KW-1185">Reference proteome</keyword>
<dbReference type="InParanoid" id="A0A5J5EMK2"/>
<evidence type="ECO:0000313" key="3">
    <source>
        <dbReference type="Proteomes" id="UP000326924"/>
    </source>
</evidence>
<comment type="caution">
    <text evidence="2">The sequence shown here is derived from an EMBL/GenBank/DDBJ whole genome shotgun (WGS) entry which is preliminary data.</text>
</comment>
<feature type="region of interest" description="Disordered" evidence="1">
    <location>
        <begin position="789"/>
        <end position="822"/>
    </location>
</feature>
<accession>A0A5J5EMK2</accession>
<dbReference type="Proteomes" id="UP000326924">
    <property type="component" value="Unassembled WGS sequence"/>
</dbReference>
<feature type="compositionally biased region" description="Pro residues" evidence="1">
    <location>
        <begin position="805"/>
        <end position="816"/>
    </location>
</feature>
<protein>
    <submittedName>
        <fullName evidence="2">Uncharacterized protein</fullName>
    </submittedName>
</protein>
<feature type="region of interest" description="Disordered" evidence="1">
    <location>
        <begin position="930"/>
        <end position="961"/>
    </location>
</feature>
<dbReference type="OrthoDB" id="3029913at2759"/>
<name>A0A5J5EMK2_9PEZI</name>
<reference evidence="2 3" key="1">
    <citation type="submission" date="2019-09" db="EMBL/GenBank/DDBJ databases">
        <title>Draft genome of the ectomycorrhizal ascomycete Sphaerosporella brunnea.</title>
        <authorList>
            <consortium name="DOE Joint Genome Institute"/>
            <person name="Benucci G.M."/>
            <person name="Marozzi G."/>
            <person name="Antonielli L."/>
            <person name="Sanchez S."/>
            <person name="Marco P."/>
            <person name="Wang X."/>
            <person name="Falini L.B."/>
            <person name="Barry K."/>
            <person name="Haridas S."/>
            <person name="Lipzen A."/>
            <person name="Labutti K."/>
            <person name="Grigoriev I.V."/>
            <person name="Murat C."/>
            <person name="Martin F."/>
            <person name="Albertini E."/>
            <person name="Donnini D."/>
            <person name="Bonito G."/>
        </authorList>
    </citation>
    <scope>NUCLEOTIDE SEQUENCE [LARGE SCALE GENOMIC DNA]</scope>
    <source>
        <strain evidence="2 3">Sb_GMNB300</strain>
    </source>
</reference>
<evidence type="ECO:0000256" key="1">
    <source>
        <dbReference type="SAM" id="MobiDB-lite"/>
    </source>
</evidence>
<dbReference type="EMBL" id="VXIS01000234">
    <property type="protein sequence ID" value="KAA8895948.1"/>
    <property type="molecule type" value="Genomic_DNA"/>
</dbReference>
<dbReference type="AlphaFoldDB" id="A0A5J5EMK2"/>
<sequence length="1176" mass="128738">MPRPYTRYPCGIYGPRNLVRRHARRVKNRLLAETLGTVADEPPILPLGQEQLFSFYAPALEAGVYTVTVTQDINSPATKESLTLPETPNPPSKQKFEVVAPRFNLPDGAIHSSFPPQGYGALANTLPHVVLTDPHLPWDRIASAKPDSESPDWQRNQVPWLALLVFTQDELKLSADQLNGSDGLFTGTTLGKNIQQTQTFTINMKVADVPNIKNTISPITALPTEPSDDKTTDVILVPSTLFTELVRSYDDNGNPVGQTGPDVSRYKYLSHVRDINTTGMADAGVEDNGVFGIVVSHRTGPLSNTQPQPVVAHLVSIEGVESDYMNQNWPFGSAQYVAMSSLYSWNFVTLPEGSFNIETTFVNLGLGLGVLRAPDAVINGIDTSTPIGNRLKMRLEDGYTLTKYRTATGEITAAISRGPLTPTRVPYPLLPGQKASTGTTWLSNSGIDLQIMDPEVGLMDITYSVAWQLGKTLAVADQVFTTSLGKLRTAIYNGTMNNAKAEILGNRNAYKSRSETIISLTKSIPKLNALHKATPGLHGPDGSLADRWQRPQAEHLDLSYHGSLVQEIFQKHATAVGRKLMASSDGDGSDLYDEQNTPSSIDWMIVLHWVLDKMFLYNIPAHYLIVDPTYLAPETLRFFHIDRNWIDALVDGALSLGNHLAGQDKVRLAIHQMIDAYLNPESQGSPKPQVPSYGFLMHSEAVTQYPDLKVSVELTGVSEQAPILRHDNLDVTKGVMLCLLDQLPGNPGLSSVTFTQPPHQQSFIAGAELDSHHIKTLYKQIFTLKDQTPNPQPWDAHHWMRPDDPNPPVNPPPPDPSQDAGVPHATAVFKWGNAADPEVRTLLVPAWTQDVSTVLNLFGAVGHEDQPLYKDSIPNAAMAGIQLNNPIYRLVIKYGASPPSELDQGQVATVPFPATLESASHQHLSLATVSEREDSSSSYGAGKTEALPYRPHHKTPRVNSGFQLGPSHGLPVVPPPHYRPPRAPMTAPLFGTPSKNPNQIGPAGAPQYTFHCFPADNDPKNPGIPTGTGIPKDLVFTIVQVPGSVTPASSNYYLKSLTIVLELAFGPTTGSRWAHCLLSDYTGPGPFVTSNLRFNALQQIQNDPVHKLCLALRVIPRSTTGYATPDMCKEMSFILPVCRILKHDIRVKIPVWITPDYVNFAPITTVDYSVIRFPQN</sequence>
<proteinExistence type="predicted"/>
<gene>
    <name evidence="2" type="ORF">FN846DRAFT_817657</name>
</gene>
<feature type="compositionally biased region" description="Basic and acidic residues" evidence="1">
    <location>
        <begin position="795"/>
        <end position="804"/>
    </location>
</feature>
<evidence type="ECO:0000313" key="2">
    <source>
        <dbReference type="EMBL" id="KAA8895948.1"/>
    </source>
</evidence>